<reference evidence="1 2" key="1">
    <citation type="submission" date="2024-02" db="EMBL/GenBank/DDBJ databases">
        <authorList>
            <person name="Chen Y."/>
            <person name="Shah S."/>
            <person name="Dougan E. K."/>
            <person name="Thang M."/>
            <person name="Chan C."/>
        </authorList>
    </citation>
    <scope>NUCLEOTIDE SEQUENCE [LARGE SCALE GENOMIC DNA]</scope>
</reference>
<comment type="caution">
    <text evidence="1">The sequence shown here is derived from an EMBL/GenBank/DDBJ whole genome shotgun (WGS) entry which is preliminary data.</text>
</comment>
<evidence type="ECO:0000313" key="2">
    <source>
        <dbReference type="Proteomes" id="UP001642484"/>
    </source>
</evidence>
<dbReference type="Proteomes" id="UP001642484">
    <property type="component" value="Unassembled WGS sequence"/>
</dbReference>
<keyword evidence="2" id="KW-1185">Reference proteome</keyword>
<sequence length="157" mass="17301">MFQGSTCATWEDVGRRAPALARQCGSRLDGQPDPGGVDRVALSTKEQYVPQLGQAGHPPGVLSVLTGALARQPSQLLLRLDKAIFSLLQQQMEEETGTLATDSRLKEDLRQEALRIVDITSRLQDQLFVAEPSQQGPLQQLQQSLQDLMQQVECLYS</sequence>
<proteinExistence type="predicted"/>
<protein>
    <submittedName>
        <fullName evidence="1">Uncharacterized protein</fullName>
    </submittedName>
</protein>
<evidence type="ECO:0000313" key="1">
    <source>
        <dbReference type="EMBL" id="CAK9082196.1"/>
    </source>
</evidence>
<organism evidence="1 2">
    <name type="scientific">Durusdinium trenchii</name>
    <dbReference type="NCBI Taxonomy" id="1381693"/>
    <lineage>
        <taxon>Eukaryota</taxon>
        <taxon>Sar</taxon>
        <taxon>Alveolata</taxon>
        <taxon>Dinophyceae</taxon>
        <taxon>Suessiales</taxon>
        <taxon>Symbiodiniaceae</taxon>
        <taxon>Durusdinium</taxon>
    </lineage>
</organism>
<gene>
    <name evidence="1" type="ORF">CCMP2556_LOCUS40163</name>
</gene>
<dbReference type="EMBL" id="CAXAMN010023917">
    <property type="protein sequence ID" value="CAK9082196.1"/>
    <property type="molecule type" value="Genomic_DNA"/>
</dbReference>
<accession>A0ABP0Q1R7</accession>
<name>A0ABP0Q1R7_9DINO</name>